<evidence type="ECO:0008006" key="3">
    <source>
        <dbReference type="Google" id="ProtNLM"/>
    </source>
</evidence>
<dbReference type="EMBL" id="JASNJE010000021">
    <property type="protein sequence ID" value="MDK3074542.1"/>
    <property type="molecule type" value="Genomic_DNA"/>
</dbReference>
<protein>
    <recommendedName>
        <fullName evidence="3">Sulfotransferase family protein</fullName>
    </recommendedName>
</protein>
<dbReference type="Gene3D" id="3.40.50.300">
    <property type="entry name" value="P-loop containing nucleotide triphosphate hydrolases"/>
    <property type="match status" value="1"/>
</dbReference>
<reference evidence="1 2" key="1">
    <citation type="submission" date="2023-05" db="EMBL/GenBank/DDBJ databases">
        <title>Sedimentitalea sp. nov. JM2-8.</title>
        <authorList>
            <person name="Huang J."/>
        </authorList>
    </citation>
    <scope>NUCLEOTIDE SEQUENCE [LARGE SCALE GENOMIC DNA]</scope>
    <source>
        <strain evidence="1 2">JM2-8</strain>
    </source>
</reference>
<dbReference type="Proteomes" id="UP001227126">
    <property type="component" value="Unassembled WGS sequence"/>
</dbReference>
<accession>A0ABT7FHE2</accession>
<gene>
    <name evidence="1" type="ORF">QO034_15700</name>
</gene>
<organism evidence="1 2">
    <name type="scientific">Sedimentitalea xiamensis</name>
    <dbReference type="NCBI Taxonomy" id="3050037"/>
    <lineage>
        <taxon>Bacteria</taxon>
        <taxon>Pseudomonadati</taxon>
        <taxon>Pseudomonadota</taxon>
        <taxon>Alphaproteobacteria</taxon>
        <taxon>Rhodobacterales</taxon>
        <taxon>Paracoccaceae</taxon>
        <taxon>Sedimentitalea</taxon>
    </lineage>
</organism>
<comment type="caution">
    <text evidence="1">The sequence shown here is derived from an EMBL/GenBank/DDBJ whole genome shotgun (WGS) entry which is preliminary data.</text>
</comment>
<proteinExistence type="predicted"/>
<sequence length="347" mass="40360">MSFRIFMYRKLTGNKTRAEQKMKKLYIHVGAHRTATTNIQATMFHNWKNLLDLGYLYPLGVQRHIGVFNNIFKGKASVRAVSIDLLKRSENQNKTIHSIVLSDEDICMRRDLSPLRAFKEFFDVKIVFGMRRQDLWLESWWAQNVKGQWDPVLSHRSWDDFIADRRRFHWIDYNKYLEHIADVFGKESILPYVFESRKMPEGPVAEFCRKLGIKSISKWNAAGGRNISLTPEMSEFVRHLPFDQARMGYRLKFIEAAEKVDAVIRAEGSSNLLLQHEQRREIMDEYDPGNKAVARNYFNSSTLFDEPLPSKSSAIGKPCLPMSTDVVMSRLVAPFISELVSKFDKKP</sequence>
<dbReference type="SUPFAM" id="SSF52540">
    <property type="entry name" value="P-loop containing nucleoside triphosphate hydrolases"/>
    <property type="match status" value="1"/>
</dbReference>
<name>A0ABT7FHE2_9RHOB</name>
<evidence type="ECO:0000313" key="2">
    <source>
        <dbReference type="Proteomes" id="UP001227126"/>
    </source>
</evidence>
<keyword evidence="2" id="KW-1185">Reference proteome</keyword>
<evidence type="ECO:0000313" key="1">
    <source>
        <dbReference type="EMBL" id="MDK3074542.1"/>
    </source>
</evidence>
<dbReference type="InterPro" id="IPR027417">
    <property type="entry name" value="P-loop_NTPase"/>
</dbReference>